<name>A0A7M7RIH0_STRPU</name>
<evidence type="ECO:0008006" key="3">
    <source>
        <dbReference type="Google" id="ProtNLM"/>
    </source>
</evidence>
<dbReference type="InParanoid" id="A0A7M7RIH0"/>
<dbReference type="Pfam" id="PF10171">
    <property type="entry name" value="Tim29"/>
    <property type="match status" value="1"/>
</dbReference>
<dbReference type="FunCoup" id="A0A7M7RIH0">
    <property type="interactions" value="1567"/>
</dbReference>
<keyword evidence="2" id="KW-1185">Reference proteome</keyword>
<dbReference type="CTD" id="90580"/>
<dbReference type="InterPro" id="IPR019322">
    <property type="entry name" value="TIMM29"/>
</dbReference>
<reference evidence="2" key="1">
    <citation type="submission" date="2015-02" db="EMBL/GenBank/DDBJ databases">
        <title>Genome sequencing for Strongylocentrotus purpuratus.</title>
        <authorList>
            <person name="Murali S."/>
            <person name="Liu Y."/>
            <person name="Vee V."/>
            <person name="English A."/>
            <person name="Wang M."/>
            <person name="Skinner E."/>
            <person name="Han Y."/>
            <person name="Muzny D.M."/>
            <person name="Worley K.C."/>
            <person name="Gibbs R.A."/>
        </authorList>
    </citation>
    <scope>NUCLEOTIDE SEQUENCE</scope>
</reference>
<dbReference type="GO" id="GO:0042721">
    <property type="term" value="C:TIM22 mitochondrial import inner membrane insertion complex"/>
    <property type="evidence" value="ECO:0000318"/>
    <property type="project" value="GO_Central"/>
</dbReference>
<dbReference type="GeneID" id="591534"/>
<protein>
    <recommendedName>
        <fullName evidence="3">Mitochondrial import inner membrane translocase subunit Tim29</fullName>
    </recommendedName>
</protein>
<evidence type="ECO:0000313" key="1">
    <source>
        <dbReference type="EnsemblMetazoa" id="XP_796186"/>
    </source>
</evidence>
<proteinExistence type="predicted"/>
<dbReference type="GO" id="GO:0045039">
    <property type="term" value="P:protein insertion into mitochondrial inner membrane"/>
    <property type="evidence" value="ECO:0000318"/>
    <property type="project" value="GO_Central"/>
</dbReference>
<dbReference type="AlphaFoldDB" id="A0A7M7RIH0"/>
<sequence>MAASMRQMLSRLSSVKMPERLKTGLPKKIGEYLSNMHRDYKAATVDVFTDMKERPFKAAFYIASLSAIGYMGSQAPDEENFEKELVEASNDLLLLSNLTRNQGSDLHVQKMMALQNAGVLRYMSLGVCSLIWEDHFDKRVALYDAKCDYLTVSWREFPDRIRDVGFMGRWHYLSKAMEDYDINELEFQNASSGQLV</sequence>
<accession>A0A7M7RIH0</accession>
<dbReference type="OMA" id="WRLKWKM"/>
<dbReference type="OrthoDB" id="5970620at2759"/>
<dbReference type="PANTHER" id="PTHR21435:SF1">
    <property type="entry name" value="MITOCHONDRIAL IMPORT INNER MEMBRANE TRANSLOCASE SUBUNIT TIM29"/>
    <property type="match status" value="1"/>
</dbReference>
<dbReference type="KEGG" id="spu:591534"/>
<organism evidence="1 2">
    <name type="scientific">Strongylocentrotus purpuratus</name>
    <name type="common">Purple sea urchin</name>
    <dbReference type="NCBI Taxonomy" id="7668"/>
    <lineage>
        <taxon>Eukaryota</taxon>
        <taxon>Metazoa</taxon>
        <taxon>Echinodermata</taxon>
        <taxon>Eleutherozoa</taxon>
        <taxon>Echinozoa</taxon>
        <taxon>Echinoidea</taxon>
        <taxon>Euechinoidea</taxon>
        <taxon>Echinacea</taxon>
        <taxon>Camarodonta</taxon>
        <taxon>Echinidea</taxon>
        <taxon>Strongylocentrotidae</taxon>
        <taxon>Strongylocentrotus</taxon>
    </lineage>
</organism>
<dbReference type="EnsemblMetazoa" id="XM_791093">
    <property type="protein sequence ID" value="XP_796186"/>
    <property type="gene ID" value="LOC591534"/>
</dbReference>
<reference evidence="1" key="2">
    <citation type="submission" date="2021-01" db="UniProtKB">
        <authorList>
            <consortium name="EnsemblMetazoa"/>
        </authorList>
    </citation>
    <scope>IDENTIFICATION</scope>
</reference>
<dbReference type="RefSeq" id="XP_796186.1">
    <property type="nucleotide sequence ID" value="XM_791093.5"/>
</dbReference>
<dbReference type="Proteomes" id="UP000007110">
    <property type="component" value="Unassembled WGS sequence"/>
</dbReference>
<dbReference type="PANTHER" id="PTHR21435">
    <property type="entry name" value="MITOCHONDRIAL IMPORT INNER MEMBRANE TRANSLOCASE SUBUNIT TIM29"/>
    <property type="match status" value="1"/>
</dbReference>
<evidence type="ECO:0000313" key="2">
    <source>
        <dbReference type="Proteomes" id="UP000007110"/>
    </source>
</evidence>